<dbReference type="NCBIfam" id="TIGR01076">
    <property type="entry name" value="sortase_fam"/>
    <property type="match status" value="1"/>
</dbReference>
<dbReference type="OrthoDB" id="165822at2"/>
<evidence type="ECO:0000256" key="1">
    <source>
        <dbReference type="ARBA" id="ARBA00022801"/>
    </source>
</evidence>
<keyword evidence="1" id="KW-0378">Hydrolase</keyword>
<feature type="active site" description="Acyl-thioester intermediate" evidence="2">
    <location>
        <position position="171"/>
    </location>
</feature>
<dbReference type="EMBL" id="SLXK01000061">
    <property type="protein sequence ID" value="TCP19534.1"/>
    <property type="molecule type" value="Genomic_DNA"/>
</dbReference>
<evidence type="ECO:0000256" key="2">
    <source>
        <dbReference type="PIRSR" id="PIRSR605754-1"/>
    </source>
</evidence>
<keyword evidence="4" id="KW-1185">Reference proteome</keyword>
<name>A0A4R2NEP7_9BACL</name>
<dbReference type="PROSITE" id="PS51257">
    <property type="entry name" value="PROKAR_LIPOPROTEIN"/>
    <property type="match status" value="1"/>
</dbReference>
<accession>A0A4R2NEP7</accession>
<dbReference type="AlphaFoldDB" id="A0A4R2NEP7"/>
<dbReference type="Pfam" id="PF04203">
    <property type="entry name" value="Sortase"/>
    <property type="match status" value="1"/>
</dbReference>
<gene>
    <name evidence="3" type="ORF">EV207_16116</name>
</gene>
<sequence>MRKVIGILLMAIGMVFVSVAGCKLWLHHTGQVHAIHKAEASVKGADSPGKQLAAQKTFHPDKGQVIGLLKIPEINLQQPIIEGSSQEVLAKGVGHYRGTAFPGQHDQIVLSGHRDTVFRRLGELKSGDKIILQLPYGTFDYVMKDSKIVSADDRTVIHATAPKEVLTMSTCYPFHYIGNAPKRYVISAYLEKTE</sequence>
<dbReference type="Gene3D" id="2.40.260.10">
    <property type="entry name" value="Sortase"/>
    <property type="match status" value="1"/>
</dbReference>
<proteinExistence type="predicted"/>
<protein>
    <submittedName>
        <fullName evidence="3">Sortase A</fullName>
    </submittedName>
</protein>
<dbReference type="SUPFAM" id="SSF63817">
    <property type="entry name" value="Sortase"/>
    <property type="match status" value="1"/>
</dbReference>
<organism evidence="3 4">
    <name type="scientific">Scopulibacillus darangshiensis</name>
    <dbReference type="NCBI Taxonomy" id="442528"/>
    <lineage>
        <taxon>Bacteria</taxon>
        <taxon>Bacillati</taxon>
        <taxon>Bacillota</taxon>
        <taxon>Bacilli</taxon>
        <taxon>Bacillales</taxon>
        <taxon>Sporolactobacillaceae</taxon>
        <taxon>Scopulibacillus</taxon>
    </lineage>
</organism>
<reference evidence="3 4" key="1">
    <citation type="submission" date="2019-03" db="EMBL/GenBank/DDBJ databases">
        <title>Genomic Encyclopedia of Type Strains, Phase IV (KMG-IV): sequencing the most valuable type-strain genomes for metagenomic binning, comparative biology and taxonomic classification.</title>
        <authorList>
            <person name="Goeker M."/>
        </authorList>
    </citation>
    <scope>NUCLEOTIDE SEQUENCE [LARGE SCALE GENOMIC DNA]</scope>
    <source>
        <strain evidence="3 4">DSM 19377</strain>
    </source>
</reference>
<dbReference type="CDD" id="cd05828">
    <property type="entry name" value="Sortase_D_1"/>
    <property type="match status" value="1"/>
</dbReference>
<evidence type="ECO:0000313" key="3">
    <source>
        <dbReference type="EMBL" id="TCP19534.1"/>
    </source>
</evidence>
<dbReference type="InterPro" id="IPR005754">
    <property type="entry name" value="Sortase"/>
</dbReference>
<dbReference type="Proteomes" id="UP000295416">
    <property type="component" value="Unassembled WGS sequence"/>
</dbReference>
<dbReference type="InterPro" id="IPR053525">
    <property type="entry name" value="Sortase_D"/>
</dbReference>
<evidence type="ECO:0000313" key="4">
    <source>
        <dbReference type="Proteomes" id="UP000295416"/>
    </source>
</evidence>
<comment type="caution">
    <text evidence="3">The sequence shown here is derived from an EMBL/GenBank/DDBJ whole genome shotgun (WGS) entry which is preliminary data.</text>
</comment>
<dbReference type="NCBIfam" id="NF033746">
    <property type="entry name" value="class_D_sortase"/>
    <property type="match status" value="1"/>
</dbReference>
<dbReference type="RefSeq" id="WP_132748350.1">
    <property type="nucleotide sequence ID" value="NZ_SLXK01000061.1"/>
</dbReference>
<dbReference type="GO" id="GO:0016787">
    <property type="term" value="F:hydrolase activity"/>
    <property type="evidence" value="ECO:0007669"/>
    <property type="project" value="UniProtKB-KW"/>
</dbReference>
<dbReference type="InterPro" id="IPR023365">
    <property type="entry name" value="Sortase_dom-sf"/>
</dbReference>
<dbReference type="InterPro" id="IPR041999">
    <property type="entry name" value="Sortase_D_1"/>
</dbReference>
<feature type="active site" description="Proton donor/acceptor" evidence="2">
    <location>
        <position position="113"/>
    </location>
</feature>